<reference evidence="2 3" key="1">
    <citation type="journal article" date="2008" name="DNA Res.">
        <title>Determination of the genome sequence of Porphyromonas gingivalis strain ATCC 33277 and genomic comparison with strain W83 revealed extensive genome rearrangements in P. gingivalis.</title>
        <authorList>
            <person name="Naito M."/>
            <person name="Hirakawa H."/>
            <person name="Yamashita A."/>
            <person name="Ohara N."/>
            <person name="Shoji M."/>
            <person name="Yukitake H."/>
            <person name="Nakayama K."/>
            <person name="Toh H."/>
            <person name="Yoshimura F."/>
            <person name="Kuhara S."/>
            <person name="Hattori M."/>
            <person name="Hayashi T."/>
            <person name="Nakayama K."/>
        </authorList>
    </citation>
    <scope>NUCLEOTIDE SEQUENCE [LARGE SCALE GENOMIC DNA]</scope>
    <source>
        <strain evidence="3">ATCC 33277 / DSM 20709 / CIP 103683 / JCM 12257 / NCTC 11834 / 2561</strain>
    </source>
</reference>
<dbReference type="EMBL" id="AP009380">
    <property type="protein sequence ID" value="BAG32629.1"/>
    <property type="molecule type" value="Genomic_DNA"/>
</dbReference>
<dbReference type="KEGG" id="pgn:PGN_0110"/>
<dbReference type="HOGENOM" id="CLU_3255599_0_0_10"/>
<keyword evidence="1" id="KW-0472">Membrane</keyword>
<organism evidence="2 3">
    <name type="scientific">Porphyromonas gingivalis (strain ATCC 33277 / DSM 20709 / CIP 103683 / JCM 12257 / NCTC 11834 / 2561)</name>
    <dbReference type="NCBI Taxonomy" id="431947"/>
    <lineage>
        <taxon>Bacteria</taxon>
        <taxon>Pseudomonadati</taxon>
        <taxon>Bacteroidota</taxon>
        <taxon>Bacteroidia</taxon>
        <taxon>Bacteroidales</taxon>
        <taxon>Porphyromonadaceae</taxon>
        <taxon>Porphyromonas</taxon>
    </lineage>
</organism>
<protein>
    <submittedName>
        <fullName evidence="2">Uncharacterized protein</fullName>
    </submittedName>
</protein>
<accession>B2RGY4</accession>
<gene>
    <name evidence="2" type="ordered locus">PGN_0110</name>
</gene>
<evidence type="ECO:0000256" key="1">
    <source>
        <dbReference type="SAM" id="Phobius"/>
    </source>
</evidence>
<dbReference type="AlphaFoldDB" id="B2RGY4"/>
<evidence type="ECO:0000313" key="2">
    <source>
        <dbReference type="EMBL" id="BAG32629.1"/>
    </source>
</evidence>
<sequence length="42" mass="4844">MQASMILVRLSCFHFKKEEKKQMKRLIVFLAMGGLLFTLANA</sequence>
<keyword evidence="1" id="KW-1133">Transmembrane helix</keyword>
<name>B2RGY4_PORG3</name>
<feature type="transmembrane region" description="Helical" evidence="1">
    <location>
        <begin position="23"/>
        <end position="40"/>
    </location>
</feature>
<keyword evidence="1" id="KW-0812">Transmembrane</keyword>
<proteinExistence type="predicted"/>
<evidence type="ECO:0000313" key="3">
    <source>
        <dbReference type="Proteomes" id="UP000008842"/>
    </source>
</evidence>
<dbReference type="Proteomes" id="UP000008842">
    <property type="component" value="Chromosome"/>
</dbReference>